<dbReference type="AlphaFoldDB" id="A0A0A9FUE8"/>
<sequence>MYSLQNLESSFIYLALMGASPPRGYAYSVCLAPVIAKASYTSYAKLMCCIFELGIGMNSTVFSFS</sequence>
<protein>
    <submittedName>
        <fullName evidence="1">Uncharacterized protein</fullName>
    </submittedName>
</protein>
<proteinExistence type="predicted"/>
<reference evidence="1" key="1">
    <citation type="submission" date="2014-09" db="EMBL/GenBank/DDBJ databases">
        <authorList>
            <person name="Magalhaes I.L.F."/>
            <person name="Oliveira U."/>
            <person name="Santos F.R."/>
            <person name="Vidigal T.H.D.A."/>
            <person name="Brescovit A.D."/>
            <person name="Santos A.J."/>
        </authorList>
    </citation>
    <scope>NUCLEOTIDE SEQUENCE</scope>
    <source>
        <tissue evidence="1">Shoot tissue taken approximately 20 cm above the soil surface</tissue>
    </source>
</reference>
<evidence type="ECO:0000313" key="1">
    <source>
        <dbReference type="EMBL" id="JAE11933.1"/>
    </source>
</evidence>
<organism evidence="1">
    <name type="scientific">Arundo donax</name>
    <name type="common">Giant reed</name>
    <name type="synonym">Donax arundinaceus</name>
    <dbReference type="NCBI Taxonomy" id="35708"/>
    <lineage>
        <taxon>Eukaryota</taxon>
        <taxon>Viridiplantae</taxon>
        <taxon>Streptophyta</taxon>
        <taxon>Embryophyta</taxon>
        <taxon>Tracheophyta</taxon>
        <taxon>Spermatophyta</taxon>
        <taxon>Magnoliopsida</taxon>
        <taxon>Liliopsida</taxon>
        <taxon>Poales</taxon>
        <taxon>Poaceae</taxon>
        <taxon>PACMAD clade</taxon>
        <taxon>Arundinoideae</taxon>
        <taxon>Arundineae</taxon>
        <taxon>Arundo</taxon>
    </lineage>
</organism>
<accession>A0A0A9FUE8</accession>
<dbReference type="EMBL" id="GBRH01185963">
    <property type="protein sequence ID" value="JAE11933.1"/>
    <property type="molecule type" value="Transcribed_RNA"/>
</dbReference>
<name>A0A0A9FUE8_ARUDO</name>
<reference evidence="1" key="2">
    <citation type="journal article" date="2015" name="Data Brief">
        <title>Shoot transcriptome of the giant reed, Arundo donax.</title>
        <authorList>
            <person name="Barrero R.A."/>
            <person name="Guerrero F.D."/>
            <person name="Moolhuijzen P."/>
            <person name="Goolsby J.A."/>
            <person name="Tidwell J."/>
            <person name="Bellgard S.E."/>
            <person name="Bellgard M.I."/>
        </authorList>
    </citation>
    <scope>NUCLEOTIDE SEQUENCE</scope>
    <source>
        <tissue evidence="1">Shoot tissue taken approximately 20 cm above the soil surface</tissue>
    </source>
</reference>